<name>A0A1G8ZP32_ACTMZ</name>
<protein>
    <submittedName>
        <fullName evidence="1">Uncharacterized protein</fullName>
    </submittedName>
</protein>
<organism evidence="1 2">
    <name type="scientific">Actinopolyspora mzabensis</name>
    <dbReference type="NCBI Taxonomy" id="995066"/>
    <lineage>
        <taxon>Bacteria</taxon>
        <taxon>Bacillati</taxon>
        <taxon>Actinomycetota</taxon>
        <taxon>Actinomycetes</taxon>
        <taxon>Actinopolysporales</taxon>
        <taxon>Actinopolysporaceae</taxon>
        <taxon>Actinopolyspora</taxon>
    </lineage>
</organism>
<evidence type="ECO:0000313" key="2">
    <source>
        <dbReference type="Proteomes" id="UP000199213"/>
    </source>
</evidence>
<proteinExistence type="predicted"/>
<reference evidence="2" key="1">
    <citation type="submission" date="2016-10" db="EMBL/GenBank/DDBJ databases">
        <authorList>
            <person name="Varghese N."/>
            <person name="Submissions S."/>
        </authorList>
    </citation>
    <scope>NUCLEOTIDE SEQUENCE [LARGE SCALE GENOMIC DNA]</scope>
    <source>
        <strain evidence="2">DSM 45460</strain>
    </source>
</reference>
<dbReference type="AlphaFoldDB" id="A0A1G8ZP32"/>
<dbReference type="Proteomes" id="UP000199213">
    <property type="component" value="Unassembled WGS sequence"/>
</dbReference>
<gene>
    <name evidence="1" type="ORF">SAMN04487820_10553</name>
</gene>
<evidence type="ECO:0000313" key="1">
    <source>
        <dbReference type="EMBL" id="SDK16828.1"/>
    </source>
</evidence>
<keyword evidence="2" id="KW-1185">Reference proteome</keyword>
<dbReference type="EMBL" id="FNFM01000005">
    <property type="protein sequence ID" value="SDK16828.1"/>
    <property type="molecule type" value="Genomic_DNA"/>
</dbReference>
<accession>A0A1G8ZP32</accession>
<sequence>MPSPRGCRTLRWTSCARWPVAGADSTRWNAPGTATSARCCPRVPNSCVDIPGVGEKTAEATVDELGDSIDALSVEFDSVRPVAGRAGSKLRMMFAGRARKQASLRAVARHEDLLEQPWVERINDAARRAHEVAGRQNAAESWRDYQQRAAVYNTLLSGITGVADTPDASAQGFVTGEVDPERLRGIERAES</sequence>